<proteinExistence type="predicted"/>
<reference evidence="1 2" key="1">
    <citation type="submission" date="2015-01" db="EMBL/GenBank/DDBJ databases">
        <title>Evolution of Trichinella species and genotypes.</title>
        <authorList>
            <person name="Korhonen P.K."/>
            <person name="Edoardo P."/>
            <person name="Giuseppe L.R."/>
            <person name="Gasser R.B."/>
        </authorList>
    </citation>
    <scope>NUCLEOTIDE SEQUENCE [LARGE SCALE GENOMIC DNA]</scope>
    <source>
        <strain evidence="1">ISS1980</strain>
    </source>
</reference>
<sequence length="80" mass="8990">MMNHISVQRSVGFPFPMNNFKLHARDGSFASHAFPYVVRWNIACLLAVHRGDCGEDIGAKKKSFHFNDGDMASLKVGFVY</sequence>
<keyword evidence="2" id="KW-1185">Reference proteome</keyword>
<organism evidence="1 2">
    <name type="scientific">Trichinella papuae</name>
    <dbReference type="NCBI Taxonomy" id="268474"/>
    <lineage>
        <taxon>Eukaryota</taxon>
        <taxon>Metazoa</taxon>
        <taxon>Ecdysozoa</taxon>
        <taxon>Nematoda</taxon>
        <taxon>Enoplea</taxon>
        <taxon>Dorylaimia</taxon>
        <taxon>Trichinellida</taxon>
        <taxon>Trichinellidae</taxon>
        <taxon>Trichinella</taxon>
    </lineage>
</organism>
<comment type="caution">
    <text evidence="1">The sequence shown here is derived from an EMBL/GenBank/DDBJ whole genome shotgun (WGS) entry which is preliminary data.</text>
</comment>
<evidence type="ECO:0000313" key="2">
    <source>
        <dbReference type="Proteomes" id="UP000054843"/>
    </source>
</evidence>
<gene>
    <name evidence="1" type="ORF">T10_6154</name>
</gene>
<evidence type="ECO:0000313" key="1">
    <source>
        <dbReference type="EMBL" id="KRZ77593.1"/>
    </source>
</evidence>
<name>A0A0V1N0U8_9BILA</name>
<dbReference type="Proteomes" id="UP000054843">
    <property type="component" value="Unassembled WGS sequence"/>
</dbReference>
<accession>A0A0V1N0U8</accession>
<protein>
    <submittedName>
        <fullName evidence="1">Uncharacterized protein</fullName>
    </submittedName>
</protein>
<dbReference type="EMBL" id="JYDO01000018">
    <property type="protein sequence ID" value="KRZ77593.1"/>
    <property type="molecule type" value="Genomic_DNA"/>
</dbReference>
<dbReference type="AlphaFoldDB" id="A0A0V1N0U8"/>